<protein>
    <submittedName>
        <fullName evidence="1">Uncharacterized protein</fullName>
    </submittedName>
</protein>
<proteinExistence type="predicted"/>
<sequence length="72" mass="8598">MKEVKKYETDDGRLFNEEWKATNYEIAKKVIAELGKILGTPYTLQLNSHNNEILKRIFHKREKLKIFLVQSF</sequence>
<dbReference type="AlphaFoldDB" id="A0A0F9EAR2"/>
<comment type="caution">
    <text evidence="1">The sequence shown here is derived from an EMBL/GenBank/DDBJ whole genome shotgun (WGS) entry which is preliminary data.</text>
</comment>
<dbReference type="EMBL" id="LAZR01037832">
    <property type="protein sequence ID" value="KKL21158.1"/>
    <property type="molecule type" value="Genomic_DNA"/>
</dbReference>
<gene>
    <name evidence="1" type="ORF">LCGC14_2448240</name>
</gene>
<name>A0A0F9EAR2_9ZZZZ</name>
<reference evidence="1" key="1">
    <citation type="journal article" date="2015" name="Nature">
        <title>Complex archaea that bridge the gap between prokaryotes and eukaryotes.</title>
        <authorList>
            <person name="Spang A."/>
            <person name="Saw J.H."/>
            <person name="Jorgensen S.L."/>
            <person name="Zaremba-Niedzwiedzka K."/>
            <person name="Martijn J."/>
            <person name="Lind A.E."/>
            <person name="van Eijk R."/>
            <person name="Schleper C."/>
            <person name="Guy L."/>
            <person name="Ettema T.J."/>
        </authorList>
    </citation>
    <scope>NUCLEOTIDE SEQUENCE</scope>
</reference>
<evidence type="ECO:0000313" key="1">
    <source>
        <dbReference type="EMBL" id="KKL21158.1"/>
    </source>
</evidence>
<organism evidence="1">
    <name type="scientific">marine sediment metagenome</name>
    <dbReference type="NCBI Taxonomy" id="412755"/>
    <lineage>
        <taxon>unclassified sequences</taxon>
        <taxon>metagenomes</taxon>
        <taxon>ecological metagenomes</taxon>
    </lineage>
</organism>
<accession>A0A0F9EAR2</accession>